<dbReference type="AlphaFoldDB" id="A0A6B0U3U1"/>
<keyword evidence="1" id="KW-0732">Signal</keyword>
<evidence type="ECO:0000256" key="1">
    <source>
        <dbReference type="SAM" id="SignalP"/>
    </source>
</evidence>
<protein>
    <submittedName>
        <fullName evidence="2">Putative secreted protein</fullName>
    </submittedName>
</protein>
<accession>A0A6B0U3U1</accession>
<evidence type="ECO:0000313" key="2">
    <source>
        <dbReference type="EMBL" id="MXU87172.1"/>
    </source>
</evidence>
<feature type="chain" id="PRO_5025428241" evidence="1">
    <location>
        <begin position="18"/>
        <end position="95"/>
    </location>
</feature>
<dbReference type="EMBL" id="GIFC01005089">
    <property type="protein sequence ID" value="MXU87172.1"/>
    <property type="molecule type" value="Transcribed_RNA"/>
</dbReference>
<feature type="signal peptide" evidence="1">
    <location>
        <begin position="1"/>
        <end position="17"/>
    </location>
</feature>
<reference evidence="2" key="1">
    <citation type="submission" date="2019-12" db="EMBL/GenBank/DDBJ databases">
        <title>An insight into the sialome of adult female Ixodes ricinus ticks feeding for 6 days.</title>
        <authorList>
            <person name="Perner J."/>
            <person name="Ribeiro J.M.C."/>
        </authorList>
    </citation>
    <scope>NUCLEOTIDE SEQUENCE</scope>
    <source>
        <strain evidence="2">Semi-engorged</strain>
        <tissue evidence="2">Salivary glands</tissue>
    </source>
</reference>
<organism evidence="2">
    <name type="scientific">Ixodes ricinus</name>
    <name type="common">Common tick</name>
    <name type="synonym">Acarus ricinus</name>
    <dbReference type="NCBI Taxonomy" id="34613"/>
    <lineage>
        <taxon>Eukaryota</taxon>
        <taxon>Metazoa</taxon>
        <taxon>Ecdysozoa</taxon>
        <taxon>Arthropoda</taxon>
        <taxon>Chelicerata</taxon>
        <taxon>Arachnida</taxon>
        <taxon>Acari</taxon>
        <taxon>Parasitiformes</taxon>
        <taxon>Ixodida</taxon>
        <taxon>Ixodoidea</taxon>
        <taxon>Ixodidae</taxon>
        <taxon>Ixodinae</taxon>
        <taxon>Ixodes</taxon>
    </lineage>
</organism>
<sequence>MPLSCFLVEVAILFCFASRPLQISFVFYDAGLGWRVFIERYSFPGYLTNRSYSILHTSCLHDQKCDCHHIDSSLNSLFSCLCFSCLCFSCCAKTC</sequence>
<name>A0A6B0U3U1_IXORI</name>
<proteinExistence type="predicted"/>